<name>A0ACD5TGP1_AVESA</name>
<protein>
    <submittedName>
        <fullName evidence="1">Uncharacterized protein</fullName>
    </submittedName>
</protein>
<reference evidence="1" key="1">
    <citation type="submission" date="2021-05" db="EMBL/GenBank/DDBJ databases">
        <authorList>
            <person name="Scholz U."/>
            <person name="Mascher M."/>
            <person name="Fiebig A."/>
        </authorList>
    </citation>
    <scope>NUCLEOTIDE SEQUENCE [LARGE SCALE GENOMIC DNA]</scope>
</reference>
<reference evidence="1" key="2">
    <citation type="submission" date="2025-09" db="UniProtKB">
        <authorList>
            <consortium name="EnsemblPlants"/>
        </authorList>
    </citation>
    <scope>IDENTIFICATION</scope>
</reference>
<dbReference type="Proteomes" id="UP001732700">
    <property type="component" value="Chromosome 1A"/>
</dbReference>
<sequence>MVYLAGLWAPVTSTHSRSRLDGPDRKRWKVRGVSQKSASHPLLPLLSYGSGGVGGGLLAVPASLSSRRGRLTKVMEGNKDEALRSVKLAQAALASGDRQRAEKFIQIAQRLDPSLLIADLLTPTKRFDPLASHDKTRRGGVCENQKTPKECVGSSSVDKGYTEENVRVVRDIRKNKDYYAILGVERSCSLEEIKRAYRRLSLKIHPDKNKAPGAEDAFKMVSKAFKCLGNDQSRKTYDQTGALEGHEFNDQYSNSNVMRQRTARRRRQPRNSFYNYEEDLDPDEIFRSFFYGTHDNSYRAQNAYRARGTGRQEQQRREHPVQGGSVMNLTVLMHVAVILFFVLCAFVPVWQPEYALQRTYNYPMPKVTEKHGVEYFVSKQDFDLQFPQGSPSRDNLEEQVFRDYKTMLGRNCRVELHRRKWVKDYPTPHCDKLQSIAVP</sequence>
<proteinExistence type="predicted"/>
<dbReference type="EnsemblPlants" id="AVESA.00010b.r2.1AG0050480.1">
    <property type="protein sequence ID" value="AVESA.00010b.r2.1AG0050480.1.CDS"/>
    <property type="gene ID" value="AVESA.00010b.r2.1AG0050480"/>
</dbReference>
<accession>A0ACD5TGP1</accession>
<evidence type="ECO:0000313" key="2">
    <source>
        <dbReference type="Proteomes" id="UP001732700"/>
    </source>
</evidence>
<evidence type="ECO:0000313" key="1">
    <source>
        <dbReference type="EnsemblPlants" id="AVESA.00010b.r2.1AG0050480.1.CDS"/>
    </source>
</evidence>
<organism evidence="1 2">
    <name type="scientific">Avena sativa</name>
    <name type="common">Oat</name>
    <dbReference type="NCBI Taxonomy" id="4498"/>
    <lineage>
        <taxon>Eukaryota</taxon>
        <taxon>Viridiplantae</taxon>
        <taxon>Streptophyta</taxon>
        <taxon>Embryophyta</taxon>
        <taxon>Tracheophyta</taxon>
        <taxon>Spermatophyta</taxon>
        <taxon>Magnoliopsida</taxon>
        <taxon>Liliopsida</taxon>
        <taxon>Poales</taxon>
        <taxon>Poaceae</taxon>
        <taxon>BOP clade</taxon>
        <taxon>Pooideae</taxon>
        <taxon>Poodae</taxon>
        <taxon>Poeae</taxon>
        <taxon>Poeae Chloroplast Group 1 (Aveneae type)</taxon>
        <taxon>Aveninae</taxon>
        <taxon>Avena</taxon>
    </lineage>
</organism>
<keyword evidence="2" id="KW-1185">Reference proteome</keyword>